<dbReference type="InterPro" id="IPR040626">
    <property type="entry name" value="Pepdidase_M14_N"/>
</dbReference>
<dbReference type="SUPFAM" id="SSF53187">
    <property type="entry name" value="Zn-dependent exopeptidases"/>
    <property type="match status" value="1"/>
</dbReference>
<evidence type="ECO:0000256" key="4">
    <source>
        <dbReference type="SAM" id="Coils"/>
    </source>
</evidence>
<comment type="cofactor">
    <cofactor evidence="1">
        <name>Zn(2+)</name>
        <dbReference type="ChEBI" id="CHEBI:29105"/>
    </cofactor>
</comment>
<feature type="compositionally biased region" description="Polar residues" evidence="5">
    <location>
        <begin position="1028"/>
        <end position="1048"/>
    </location>
</feature>
<evidence type="ECO:0000313" key="8">
    <source>
        <dbReference type="Proteomes" id="UP000785679"/>
    </source>
</evidence>
<dbReference type="GO" id="GO:0006508">
    <property type="term" value="P:proteolysis"/>
    <property type="evidence" value="ECO:0007669"/>
    <property type="project" value="InterPro"/>
</dbReference>
<evidence type="ECO:0000256" key="3">
    <source>
        <dbReference type="PROSITE-ProRule" id="PRU01379"/>
    </source>
</evidence>
<keyword evidence="8" id="KW-1185">Reference proteome</keyword>
<dbReference type="Pfam" id="PF18027">
    <property type="entry name" value="Pepdidase_M14_N"/>
    <property type="match status" value="1"/>
</dbReference>
<dbReference type="GO" id="GO:0008270">
    <property type="term" value="F:zinc ion binding"/>
    <property type="evidence" value="ECO:0007669"/>
    <property type="project" value="InterPro"/>
</dbReference>
<accession>A0A8J8P5G4</accession>
<dbReference type="PANTHER" id="PTHR12756:SF11">
    <property type="entry name" value="CYTOSOLIC CARBOXYPEPTIDASE 1"/>
    <property type="match status" value="1"/>
</dbReference>
<sequence length="1773" mass="201232">MDNKQRTNQNASNPPTINQSLFEEAKVLRETQPLKPPVEAKDVSGDDSDSSMSEDSQEFPIERPNNQYSKVAELEEETKDDDESLIPQKPLNLAKRPTLIPEALPIFSMPLQARMHEPELKFKLNRMNINRRVTMDPIAQSAYHLKRLNCRHQRLKDYQCLDCQHNIPHFKGSIFDTGNITTFLNIRYVNEYFDEQLAAQGKSPEKGKIIYENYKPKNVHEMREYILYVIDKSLKKIKKKGQLTAEHIKVLGQPNQRKNLSSELLAYKSLKKSRERMVLCSNGNQGEIDSTGLTGGTPADASKQGPLSDLSLDQHIKSFQPQYTGIGPHCLLFDSFFECGNLERAEYVSATEYNLYLNVDTNTKGHQQWFYFKVKNTFKDKRFIFTIKNFTKPFSLHKHGMRVLYRSKKRTLQYSNQKDNSDEAEVWQTLKDEAVYSKTSIQRSGWRIPGALNIDDEEDEDQALDDLNGVDGIAALGGQPTRKSKLSPAQQTLTGMTPQREGKRRRRYFYQLQFKVEFEFDDDEVYFAYSTPYPYSKIFMQMVSYEQQLISQQKGKLLQSELKVKDSADFTERQIITKDLVYERSMFAKTLSGLPVPVINITSRRHIGLEHRKRQGICISARVHPGETNSNFVYDGIMRYLLSYEGMQNLLCNYIFKLIPCLNPDGNVCGNYRSSLAGVDLNRQWVFPNKDIHPVVFKAKELLGKFSKERELLVYCDLHCHSKKMNSFIYGCNTAANGGFTSWTKTRLLPRILARQTPLFNIQDCRFRIDPDKIGTARVNIWKEFKVTNSFTLENSFFGYQYGKDGIPFTTNSYMEIGDNLMRSLIEYKFCLKQIEKELIVSNGWLKPKLLLEVTGTPAAKKIADEQAELLKREQKMKKIEQYKQNLGLIDKKVSQESKQKQKAQAAAAQEEAEKTRNVARTNTFGQNVVVSPMTANSSTDQVQTKVAFIRQNSNQSESRVGIVKTIKRQSSSDSTNDLSMRKFTITQDGETPKRQGSSSNNKRSQFGGKIKGGQKQRGMSFRGAINKFQNSKQSSSFHKNNDGSSRGETPKAGITVKVNKGNRRGSSNYGSKVDSDNNSGEGSSAHGGHSKDWRAYFQGEELEEIFEQIEEGDDPNDVEQEMSCSEDDASDDNFDMDELYKDVYLRGHLLEEEIKTAQRAEDECKRQLLQEIEETRLKAQSRKKHRDGDETRKYEGHLDQFKLIVTEPNAPELRPKDFDPELLNIILEKDPYEHNLMDQINIIPKEQGINQNQHGSPSFFSSTGRKLNHNEGGNFRPISQSTGNHSGAKYNSTVGYQHYGENQGIGGGGGFFTRDDPSMKYQQVFDTSFQNKDMHHHFLGQKANLMSTFNAQSIAKNNQSQRIVNNQKKAGSDFRIPSRGIQGKSINGGAQPLIQQYQRLHDSKGMVANKDHLLQPPQSQYNNMSLQSQLNHFTSSTHGSFSQQQTANQLKMNGFQQYIINNIKNENHNVQKAYSKLNNNPAQPPQSQGLHIKMSSMTVNEISFDKTTVRDDFPLISLNDSIDTSVHLRVYEGSHNLSNPYLSNKKANFFQSSPPTQPYAQSQLQMNAPQSILHPKQPQSIRTPLIGISKNIVGGSPEPTNKSAKNQHIPDLHNSQNPIFPTLKPNLHNNFSQVAHESRAIKDMLAQQQQLRAAQLNAHQHSRRETMLDNGAQILISGNQRKLPGSLGTLQGTNRQHVKGSSSLGGGGYDFTIIDNSNNAIAARQIEYALSTTKKRRPQMNYSDLQGVISSGGVTLNANLNNGSKLLRQQLL</sequence>
<dbReference type="OrthoDB" id="10579753at2759"/>
<dbReference type="Gene3D" id="2.60.40.3120">
    <property type="match status" value="1"/>
</dbReference>
<feature type="region of interest" description="Disordered" evidence="5">
    <location>
        <begin position="1"/>
        <end position="68"/>
    </location>
</feature>
<feature type="coiled-coil region" evidence="4">
    <location>
        <begin position="892"/>
        <end position="919"/>
    </location>
</feature>
<feature type="region of interest" description="Disordered" evidence="5">
    <location>
        <begin position="478"/>
        <end position="500"/>
    </location>
</feature>
<evidence type="ECO:0000259" key="6">
    <source>
        <dbReference type="PROSITE" id="PS52035"/>
    </source>
</evidence>
<dbReference type="PANTHER" id="PTHR12756">
    <property type="entry name" value="CYTOSOLIC CARBOXYPEPTIDASE"/>
    <property type="match status" value="1"/>
</dbReference>
<feature type="compositionally biased region" description="Polar residues" evidence="5">
    <location>
        <begin position="487"/>
        <end position="497"/>
    </location>
</feature>
<feature type="compositionally biased region" description="Polar residues" evidence="5">
    <location>
        <begin position="1"/>
        <end position="21"/>
    </location>
</feature>
<comment type="caution">
    <text evidence="7">The sequence shown here is derived from an EMBL/GenBank/DDBJ whole genome shotgun (WGS) entry which is preliminary data.</text>
</comment>
<reference evidence="7" key="1">
    <citation type="submission" date="2019-06" db="EMBL/GenBank/DDBJ databases">
        <authorList>
            <person name="Zheng W."/>
        </authorList>
    </citation>
    <scope>NUCLEOTIDE SEQUENCE</scope>
    <source>
        <strain evidence="7">QDHG01</strain>
    </source>
</reference>
<dbReference type="EMBL" id="RRYP01000506">
    <property type="protein sequence ID" value="TNV87313.1"/>
    <property type="molecule type" value="Genomic_DNA"/>
</dbReference>
<feature type="domain" description="Peptidase M14" evidence="6">
    <location>
        <begin position="531"/>
        <end position="829"/>
    </location>
</feature>
<keyword evidence="4" id="KW-0175">Coiled coil</keyword>
<name>A0A8J8P5G4_HALGN</name>
<protein>
    <recommendedName>
        <fullName evidence="6">Peptidase M14 domain-containing protein</fullName>
    </recommendedName>
</protein>
<dbReference type="InterPro" id="IPR050821">
    <property type="entry name" value="Cytosolic_carboxypeptidase"/>
</dbReference>
<feature type="active site" description="Proton donor/acceptor" evidence="3">
    <location>
        <position position="794"/>
    </location>
</feature>
<comment type="similarity">
    <text evidence="2 3">Belongs to the peptidase M14 family.</text>
</comment>
<evidence type="ECO:0000313" key="7">
    <source>
        <dbReference type="EMBL" id="TNV87313.1"/>
    </source>
</evidence>
<organism evidence="7 8">
    <name type="scientific">Halteria grandinella</name>
    <dbReference type="NCBI Taxonomy" id="5974"/>
    <lineage>
        <taxon>Eukaryota</taxon>
        <taxon>Sar</taxon>
        <taxon>Alveolata</taxon>
        <taxon>Ciliophora</taxon>
        <taxon>Intramacronucleata</taxon>
        <taxon>Spirotrichea</taxon>
        <taxon>Stichotrichia</taxon>
        <taxon>Sporadotrichida</taxon>
        <taxon>Halteriidae</taxon>
        <taxon>Halteria</taxon>
    </lineage>
</organism>
<evidence type="ECO:0000256" key="2">
    <source>
        <dbReference type="ARBA" id="ARBA00005988"/>
    </source>
</evidence>
<feature type="compositionally biased region" description="Polar residues" evidence="5">
    <location>
        <begin position="969"/>
        <end position="1005"/>
    </location>
</feature>
<dbReference type="Proteomes" id="UP000785679">
    <property type="component" value="Unassembled WGS sequence"/>
</dbReference>
<proteinExistence type="inferred from homology"/>
<dbReference type="GO" id="GO:0004181">
    <property type="term" value="F:metallocarboxypeptidase activity"/>
    <property type="evidence" value="ECO:0007669"/>
    <property type="project" value="InterPro"/>
</dbReference>
<feature type="region of interest" description="Disordered" evidence="5">
    <location>
        <begin position="1112"/>
        <end position="1134"/>
    </location>
</feature>
<dbReference type="PROSITE" id="PS52035">
    <property type="entry name" value="PEPTIDASE_M14"/>
    <property type="match status" value="1"/>
</dbReference>
<evidence type="ECO:0000256" key="5">
    <source>
        <dbReference type="SAM" id="MobiDB-lite"/>
    </source>
</evidence>
<gene>
    <name evidence="7" type="ORF">FGO68_gene4449</name>
</gene>
<evidence type="ECO:0000256" key="1">
    <source>
        <dbReference type="ARBA" id="ARBA00001947"/>
    </source>
</evidence>
<dbReference type="InterPro" id="IPR000834">
    <property type="entry name" value="Peptidase_M14"/>
</dbReference>
<feature type="region of interest" description="Disordered" evidence="5">
    <location>
        <begin position="953"/>
        <end position="1092"/>
    </location>
</feature>
<dbReference type="Gene3D" id="3.40.630.10">
    <property type="entry name" value="Zn peptidases"/>
    <property type="match status" value="1"/>
</dbReference>